<name>A0A4Y7TR27_COPMI</name>
<organism evidence="7 8">
    <name type="scientific">Coprinellus micaceus</name>
    <name type="common">Glistening ink-cap mushroom</name>
    <name type="synonym">Coprinus micaceus</name>
    <dbReference type="NCBI Taxonomy" id="71717"/>
    <lineage>
        <taxon>Eukaryota</taxon>
        <taxon>Fungi</taxon>
        <taxon>Dikarya</taxon>
        <taxon>Basidiomycota</taxon>
        <taxon>Agaricomycotina</taxon>
        <taxon>Agaricomycetes</taxon>
        <taxon>Agaricomycetidae</taxon>
        <taxon>Agaricales</taxon>
        <taxon>Agaricineae</taxon>
        <taxon>Psathyrellaceae</taxon>
        <taxon>Coprinellus</taxon>
    </lineage>
</organism>
<dbReference type="GO" id="GO:0008270">
    <property type="term" value="F:zinc ion binding"/>
    <property type="evidence" value="ECO:0007669"/>
    <property type="project" value="UniProtKB-KW"/>
</dbReference>
<evidence type="ECO:0000256" key="5">
    <source>
        <dbReference type="SAM" id="MobiDB-lite"/>
    </source>
</evidence>
<dbReference type="CDD" id="cd15534">
    <property type="entry name" value="PHD2_PHF12_Rco1"/>
    <property type="match status" value="1"/>
</dbReference>
<feature type="region of interest" description="Disordered" evidence="5">
    <location>
        <begin position="358"/>
        <end position="378"/>
    </location>
</feature>
<dbReference type="GO" id="GO:0032221">
    <property type="term" value="C:Rpd3S complex"/>
    <property type="evidence" value="ECO:0007669"/>
    <property type="project" value="TreeGrafter"/>
</dbReference>
<dbReference type="InterPro" id="IPR001965">
    <property type="entry name" value="Znf_PHD"/>
</dbReference>
<sequence length="535" mass="58747">MATTASVPSYMLPGVPVHQPGHLEGDPALATEILPGPPSLVSAQQSAQKRDPRKPSMAYSYLPPSDPGSTYSGIMHGTLIGHEEPRSKRSRNDKGSATGRAQRASARNQTTTALPTEPTSSTEFASGSGAQPVVVDAEPSGSATGDDEPTLSRSNSTSNLQEAIMPHTTSGKGGKKDKGKGKEAGTSTPPMRVKEEPNAVALPTPEPPSNLGNNNDHCSSCRSNGALVYCDGCPRAFHLWCLDPPMESIDEGDSRWFCPACVIKKNPPKMPKPALMSPLIHQLETSIPVEFQLPDDIRNFFRDVTTGPKGTYVDATEVKPPRLNRLGVLEDRDPHRLRDKNGAPVLCFRCGMSALPSGLASTQPTAKRPRRAASKASTPDSWKNIVSCDHCDLHWHLDCLDPPLSTMPPFYKKWMCPNHASKIIHPKLRIPKHNATPIEITKRGQWNNGNIEIVKSDEPIVPPKPRVQVDEVLINGRRYRVPEKIVILDFWSKLNRPGLTEDYRYESYIFSPCVRGLSYGISSGTWTQFRLFRRH</sequence>
<dbReference type="Pfam" id="PF00628">
    <property type="entry name" value="PHD"/>
    <property type="match status" value="2"/>
</dbReference>
<evidence type="ECO:0000256" key="4">
    <source>
        <dbReference type="PROSITE-ProRule" id="PRU00146"/>
    </source>
</evidence>
<dbReference type="PANTHER" id="PTHR47636">
    <property type="entry name" value="TRANSCRIPTIONAL REGULATORY PROTEIN RCO1"/>
    <property type="match status" value="1"/>
</dbReference>
<feature type="compositionally biased region" description="Basic and acidic residues" evidence="5">
    <location>
        <begin position="174"/>
        <end position="183"/>
    </location>
</feature>
<dbReference type="PANTHER" id="PTHR47636:SF1">
    <property type="entry name" value="TRANSCRIPTIONAL REGULATORY PROTEIN RCO1"/>
    <property type="match status" value="1"/>
</dbReference>
<dbReference type="PROSITE" id="PS50016">
    <property type="entry name" value="ZF_PHD_2"/>
    <property type="match status" value="1"/>
</dbReference>
<evidence type="ECO:0000259" key="6">
    <source>
        <dbReference type="PROSITE" id="PS50016"/>
    </source>
</evidence>
<gene>
    <name evidence="7" type="ORF">FA13DRAFT_1221793</name>
</gene>
<feature type="compositionally biased region" description="Basic and acidic residues" evidence="5">
    <location>
        <begin position="81"/>
        <end position="94"/>
    </location>
</feature>
<dbReference type="SUPFAM" id="SSF57903">
    <property type="entry name" value="FYVE/PHD zinc finger"/>
    <property type="match status" value="2"/>
</dbReference>
<feature type="region of interest" description="Disordered" evidence="5">
    <location>
        <begin position="1"/>
        <end position="213"/>
    </location>
</feature>
<keyword evidence="3" id="KW-0862">Zinc</keyword>
<protein>
    <recommendedName>
        <fullName evidence="6">PHD-type domain-containing protein</fullName>
    </recommendedName>
</protein>
<evidence type="ECO:0000256" key="3">
    <source>
        <dbReference type="ARBA" id="ARBA00022833"/>
    </source>
</evidence>
<dbReference type="InterPro" id="IPR019786">
    <property type="entry name" value="Zinc_finger_PHD-type_CS"/>
</dbReference>
<dbReference type="InterPro" id="IPR013083">
    <property type="entry name" value="Znf_RING/FYVE/PHD"/>
</dbReference>
<dbReference type="OrthoDB" id="5876363at2759"/>
<keyword evidence="1" id="KW-0479">Metal-binding</keyword>
<evidence type="ECO:0000256" key="2">
    <source>
        <dbReference type="ARBA" id="ARBA00022771"/>
    </source>
</evidence>
<dbReference type="STRING" id="71717.A0A4Y7TR27"/>
<dbReference type="Proteomes" id="UP000298030">
    <property type="component" value="Unassembled WGS sequence"/>
</dbReference>
<dbReference type="GO" id="GO:0006357">
    <property type="term" value="P:regulation of transcription by RNA polymerase II"/>
    <property type="evidence" value="ECO:0007669"/>
    <property type="project" value="TreeGrafter"/>
</dbReference>
<dbReference type="EMBL" id="QPFP01000006">
    <property type="protein sequence ID" value="TEB36042.1"/>
    <property type="molecule type" value="Genomic_DNA"/>
</dbReference>
<dbReference type="SMART" id="SM00249">
    <property type="entry name" value="PHD"/>
    <property type="match status" value="2"/>
</dbReference>
<evidence type="ECO:0000313" key="7">
    <source>
        <dbReference type="EMBL" id="TEB36042.1"/>
    </source>
</evidence>
<accession>A0A4Y7TR27</accession>
<dbReference type="AlphaFoldDB" id="A0A4Y7TR27"/>
<feature type="domain" description="PHD-type" evidence="6">
    <location>
        <begin position="215"/>
        <end position="264"/>
    </location>
</feature>
<proteinExistence type="predicted"/>
<comment type="caution">
    <text evidence="7">The sequence shown here is derived from an EMBL/GenBank/DDBJ whole genome shotgun (WGS) entry which is preliminary data.</text>
</comment>
<dbReference type="Gene3D" id="3.30.40.10">
    <property type="entry name" value="Zinc/RING finger domain, C3HC4 (zinc finger)"/>
    <property type="match status" value="2"/>
</dbReference>
<dbReference type="InterPro" id="IPR011011">
    <property type="entry name" value="Znf_FYVE_PHD"/>
</dbReference>
<feature type="compositionally biased region" description="Polar residues" evidence="5">
    <location>
        <begin position="105"/>
        <end position="129"/>
    </location>
</feature>
<keyword evidence="8" id="KW-1185">Reference proteome</keyword>
<keyword evidence="2 4" id="KW-0863">Zinc-finger</keyword>
<dbReference type="PROSITE" id="PS01359">
    <property type="entry name" value="ZF_PHD_1"/>
    <property type="match status" value="1"/>
</dbReference>
<dbReference type="InterPro" id="IPR019787">
    <property type="entry name" value="Znf_PHD-finger"/>
</dbReference>
<evidence type="ECO:0000313" key="8">
    <source>
        <dbReference type="Proteomes" id="UP000298030"/>
    </source>
</evidence>
<evidence type="ECO:0000256" key="1">
    <source>
        <dbReference type="ARBA" id="ARBA00022723"/>
    </source>
</evidence>
<dbReference type="InterPro" id="IPR052819">
    <property type="entry name" value="Chromatin_regulatory_protein"/>
</dbReference>
<reference evidence="7 8" key="1">
    <citation type="journal article" date="2019" name="Nat. Ecol. Evol.">
        <title>Megaphylogeny resolves global patterns of mushroom evolution.</title>
        <authorList>
            <person name="Varga T."/>
            <person name="Krizsan K."/>
            <person name="Foldi C."/>
            <person name="Dima B."/>
            <person name="Sanchez-Garcia M."/>
            <person name="Sanchez-Ramirez S."/>
            <person name="Szollosi G.J."/>
            <person name="Szarkandi J.G."/>
            <person name="Papp V."/>
            <person name="Albert L."/>
            <person name="Andreopoulos W."/>
            <person name="Angelini C."/>
            <person name="Antonin V."/>
            <person name="Barry K.W."/>
            <person name="Bougher N.L."/>
            <person name="Buchanan P."/>
            <person name="Buyck B."/>
            <person name="Bense V."/>
            <person name="Catcheside P."/>
            <person name="Chovatia M."/>
            <person name="Cooper J."/>
            <person name="Damon W."/>
            <person name="Desjardin D."/>
            <person name="Finy P."/>
            <person name="Geml J."/>
            <person name="Haridas S."/>
            <person name="Hughes K."/>
            <person name="Justo A."/>
            <person name="Karasinski D."/>
            <person name="Kautmanova I."/>
            <person name="Kiss B."/>
            <person name="Kocsube S."/>
            <person name="Kotiranta H."/>
            <person name="LaButti K.M."/>
            <person name="Lechner B.E."/>
            <person name="Liimatainen K."/>
            <person name="Lipzen A."/>
            <person name="Lukacs Z."/>
            <person name="Mihaltcheva S."/>
            <person name="Morgado L.N."/>
            <person name="Niskanen T."/>
            <person name="Noordeloos M.E."/>
            <person name="Ohm R.A."/>
            <person name="Ortiz-Santana B."/>
            <person name="Ovrebo C."/>
            <person name="Racz N."/>
            <person name="Riley R."/>
            <person name="Savchenko A."/>
            <person name="Shiryaev A."/>
            <person name="Soop K."/>
            <person name="Spirin V."/>
            <person name="Szebenyi C."/>
            <person name="Tomsovsky M."/>
            <person name="Tulloss R.E."/>
            <person name="Uehling J."/>
            <person name="Grigoriev I.V."/>
            <person name="Vagvolgyi C."/>
            <person name="Papp T."/>
            <person name="Martin F.M."/>
            <person name="Miettinen O."/>
            <person name="Hibbett D.S."/>
            <person name="Nagy L.G."/>
        </authorList>
    </citation>
    <scope>NUCLEOTIDE SEQUENCE [LARGE SCALE GENOMIC DNA]</scope>
    <source>
        <strain evidence="7 8">FP101781</strain>
    </source>
</reference>
<feature type="compositionally biased region" description="Polar residues" evidence="5">
    <location>
        <begin position="151"/>
        <end position="161"/>
    </location>
</feature>